<organism evidence="7 8">
    <name type="scientific">Blastomonas aquatica</name>
    <dbReference type="NCBI Taxonomy" id="1510276"/>
    <lineage>
        <taxon>Bacteria</taxon>
        <taxon>Pseudomonadati</taxon>
        <taxon>Pseudomonadota</taxon>
        <taxon>Alphaproteobacteria</taxon>
        <taxon>Sphingomonadales</taxon>
        <taxon>Sphingomonadaceae</taxon>
        <taxon>Blastomonas</taxon>
    </lineage>
</organism>
<dbReference type="RefSeq" id="WP_188515498.1">
    <property type="nucleotide sequence ID" value="NZ_BMGD01000007.1"/>
</dbReference>
<reference evidence="8" key="1">
    <citation type="journal article" date="2019" name="Int. J. Syst. Evol. Microbiol.">
        <title>The Global Catalogue of Microorganisms (GCM) 10K type strain sequencing project: providing services to taxonomists for standard genome sequencing and annotation.</title>
        <authorList>
            <consortium name="The Broad Institute Genomics Platform"/>
            <consortium name="The Broad Institute Genome Sequencing Center for Infectious Disease"/>
            <person name="Wu L."/>
            <person name="Ma J."/>
        </authorList>
    </citation>
    <scope>NUCLEOTIDE SEQUENCE [LARGE SCALE GENOMIC DNA]</scope>
    <source>
        <strain evidence="8">CGMCC 1.12851</strain>
    </source>
</reference>
<evidence type="ECO:0000313" key="8">
    <source>
        <dbReference type="Proteomes" id="UP000614261"/>
    </source>
</evidence>
<keyword evidence="4" id="KW-0472">Membrane</keyword>
<proteinExistence type="inferred from homology"/>
<evidence type="ECO:0000256" key="3">
    <source>
        <dbReference type="ARBA" id="ARBA00022729"/>
    </source>
</evidence>
<name>A0ABQ1JTZ9_9SPHN</name>
<feature type="chain" id="PRO_5046223515" description="Structural protein MipA" evidence="6">
    <location>
        <begin position="22"/>
        <end position="329"/>
    </location>
</feature>
<comment type="caution">
    <text evidence="7">The sequence shown here is derived from an EMBL/GenBank/DDBJ whole genome shotgun (WGS) entry which is preliminary data.</text>
</comment>
<dbReference type="PANTHER" id="PTHR38776:SF1">
    <property type="entry name" value="MLTA-INTERACTING PROTEIN-RELATED"/>
    <property type="match status" value="1"/>
</dbReference>
<evidence type="ECO:0000313" key="7">
    <source>
        <dbReference type="EMBL" id="GGB74758.1"/>
    </source>
</evidence>
<keyword evidence="5" id="KW-0998">Cell outer membrane</keyword>
<evidence type="ECO:0000256" key="1">
    <source>
        <dbReference type="ARBA" id="ARBA00004442"/>
    </source>
</evidence>
<evidence type="ECO:0008006" key="9">
    <source>
        <dbReference type="Google" id="ProtNLM"/>
    </source>
</evidence>
<gene>
    <name evidence="7" type="ORF">GCM10010833_32440</name>
</gene>
<keyword evidence="8" id="KW-1185">Reference proteome</keyword>
<dbReference type="EMBL" id="BMGD01000007">
    <property type="protein sequence ID" value="GGB74758.1"/>
    <property type="molecule type" value="Genomic_DNA"/>
</dbReference>
<evidence type="ECO:0000256" key="5">
    <source>
        <dbReference type="ARBA" id="ARBA00023237"/>
    </source>
</evidence>
<accession>A0ABQ1JTZ9</accession>
<keyword evidence="3 6" id="KW-0732">Signal</keyword>
<dbReference type="PANTHER" id="PTHR38776">
    <property type="entry name" value="MLTA-INTERACTING PROTEIN-RELATED"/>
    <property type="match status" value="1"/>
</dbReference>
<feature type="signal peptide" evidence="6">
    <location>
        <begin position="1"/>
        <end position="21"/>
    </location>
</feature>
<protein>
    <recommendedName>
        <fullName evidence="9">Structural protein MipA</fullName>
    </recommendedName>
</protein>
<dbReference type="Pfam" id="PF06629">
    <property type="entry name" value="MipA"/>
    <property type="match status" value="1"/>
</dbReference>
<dbReference type="InterPro" id="IPR010583">
    <property type="entry name" value="MipA"/>
</dbReference>
<sequence length="329" mass="34515">MLTRSFLPLALFASAATPAAAQNIAQNQPQTIAQPTPAPTDATVVVTARPDAAQARPYGPTEEEMKLLAFGARLSQSVFAKDFTITVGMGAGFVPSYEGSNQYVLFPAPVVQGNYKGYAFAARGPGLFVDLIKDPLFPKVEYIAGPLIRARFDRVARIRDEVVQQLGDRNIAVEIGGSAGIKVNRIFDRFDSLTFQTDAVYDIAGAHSGAVVTPSVSYNKLLGAKGVINLSVSGDIVDGNFADYYFSVDAAGSAVSGLPQYRAGGGLKSLGASALLGFDLSGDALDGGWGVFVLGSYLRMQGDAADSPIVSIRGDANQFFGGAGLTYTF</sequence>
<evidence type="ECO:0000256" key="6">
    <source>
        <dbReference type="SAM" id="SignalP"/>
    </source>
</evidence>
<comment type="subcellular location">
    <subcellularLocation>
        <location evidence="1">Cell outer membrane</location>
    </subcellularLocation>
</comment>
<evidence type="ECO:0000256" key="2">
    <source>
        <dbReference type="ARBA" id="ARBA00005722"/>
    </source>
</evidence>
<dbReference type="Proteomes" id="UP000614261">
    <property type="component" value="Unassembled WGS sequence"/>
</dbReference>
<comment type="similarity">
    <text evidence="2">Belongs to the MipA/OmpV family.</text>
</comment>
<evidence type="ECO:0000256" key="4">
    <source>
        <dbReference type="ARBA" id="ARBA00023136"/>
    </source>
</evidence>